<evidence type="ECO:0000313" key="3">
    <source>
        <dbReference type="EMBL" id="GAA0145567.1"/>
    </source>
</evidence>
<keyword evidence="3" id="KW-0812">Transmembrane</keyword>
<proteinExistence type="predicted"/>
<gene>
    <name evidence="3" type="ORF">LIER_05737</name>
</gene>
<dbReference type="AlphaFoldDB" id="A0AAV3P1J9"/>
<protein>
    <submittedName>
        <fullName evidence="3">Transmembrane signal receptor</fullName>
    </submittedName>
</protein>
<evidence type="ECO:0000259" key="2">
    <source>
        <dbReference type="Pfam" id="PF07727"/>
    </source>
</evidence>
<dbReference type="Pfam" id="PF07727">
    <property type="entry name" value="RVT_2"/>
    <property type="match status" value="1"/>
</dbReference>
<dbReference type="PANTHER" id="PTHR11439:SF486">
    <property type="entry name" value="RLK (RECEPTOR-LIKE KINASE) PROTEIN, PUTATIVE-RELATED"/>
    <property type="match status" value="1"/>
</dbReference>
<keyword evidence="3" id="KW-0472">Membrane</keyword>
<name>A0AAV3P1J9_LITER</name>
<feature type="domain" description="Reverse transcriptase Ty1/copia-type" evidence="2">
    <location>
        <begin position="135"/>
        <end position="353"/>
    </location>
</feature>
<organism evidence="3 4">
    <name type="scientific">Lithospermum erythrorhizon</name>
    <name type="common">Purple gromwell</name>
    <name type="synonym">Lithospermum officinale var. erythrorhizon</name>
    <dbReference type="NCBI Taxonomy" id="34254"/>
    <lineage>
        <taxon>Eukaryota</taxon>
        <taxon>Viridiplantae</taxon>
        <taxon>Streptophyta</taxon>
        <taxon>Embryophyta</taxon>
        <taxon>Tracheophyta</taxon>
        <taxon>Spermatophyta</taxon>
        <taxon>Magnoliopsida</taxon>
        <taxon>eudicotyledons</taxon>
        <taxon>Gunneridae</taxon>
        <taxon>Pentapetalae</taxon>
        <taxon>asterids</taxon>
        <taxon>lamiids</taxon>
        <taxon>Boraginales</taxon>
        <taxon>Boraginaceae</taxon>
        <taxon>Boraginoideae</taxon>
        <taxon>Lithospermeae</taxon>
        <taxon>Lithospermum</taxon>
    </lineage>
</organism>
<dbReference type="Proteomes" id="UP001454036">
    <property type="component" value="Unassembled WGS sequence"/>
</dbReference>
<dbReference type="SUPFAM" id="SSF56672">
    <property type="entry name" value="DNA/RNA polymerases"/>
    <property type="match status" value="1"/>
</dbReference>
<evidence type="ECO:0000313" key="4">
    <source>
        <dbReference type="Proteomes" id="UP001454036"/>
    </source>
</evidence>
<keyword evidence="4" id="KW-1185">Reference proteome</keyword>
<evidence type="ECO:0000256" key="1">
    <source>
        <dbReference type="SAM" id="MobiDB-lite"/>
    </source>
</evidence>
<feature type="region of interest" description="Disordered" evidence="1">
    <location>
        <begin position="28"/>
        <end position="50"/>
    </location>
</feature>
<dbReference type="InterPro" id="IPR013103">
    <property type="entry name" value="RVT_2"/>
</dbReference>
<dbReference type="EMBL" id="BAABME010000802">
    <property type="protein sequence ID" value="GAA0145567.1"/>
    <property type="molecule type" value="Genomic_DNA"/>
</dbReference>
<dbReference type="PANTHER" id="PTHR11439">
    <property type="entry name" value="GAG-POL-RELATED RETROTRANSPOSON"/>
    <property type="match status" value="1"/>
</dbReference>
<accession>A0AAV3P1J9</accession>
<sequence length="592" mass="67155">MIMESINVKVVDEEEDDLSDTEIEDPVTPIVTDNSNISQREEGSTDTPTIIDSSIEPAARIQKNHPVDNIIGQIEEGRTTRKTDRVDYRKMTGLFAKACLVSKIEPKDVKAALLDECWISAMQDELLQFERNDNKSDEHGNVIRNKARLVAQGYTQVEGIDFEETFAPVARLEAIRLLLALACLLKFKLYQMDVKIAFLNGLVQEEVYVEQPKGFIDSQYLEHVYKLKKVMYGLKQAPRAWYERLTIFLLKKVYVRGSVDSTLFIRKEAGKIMVAHIYVDDIVFGGVSDQLVKQFVQQMEGEFEMSMVGELKYFLGIQINQTKENIFITQSKYAKNLVKKFGLETASSKRTPLPTHVKITKDEGGVSVDISKYRSMIGSLLYLMASKPDISHSVGVCARFQADPKESHLNLVKRIIKYVHDTLNYGLLYSFDTNKTLVGYSDADWAGNTEDRKSTSGGCFFLGNNLVSWFSRKQNSVSLSTAEAEYIAAGSSCTQLLWMKQMLEEYGVNPGAMTLYCDNKSAICISKNLVQHSRTKHIDIRHHFIRELVENKQVLLEHVVTEKQLADIFTKGLDVNQFEYMRLALGLCTVDK</sequence>
<keyword evidence="3" id="KW-0675">Receptor</keyword>
<reference evidence="3 4" key="1">
    <citation type="submission" date="2024-01" db="EMBL/GenBank/DDBJ databases">
        <title>The complete chloroplast genome sequence of Lithospermum erythrorhizon: insights into the phylogenetic relationship among Boraginaceae species and the maternal lineages of purple gromwells.</title>
        <authorList>
            <person name="Okada T."/>
            <person name="Watanabe K."/>
        </authorList>
    </citation>
    <scope>NUCLEOTIDE SEQUENCE [LARGE SCALE GENOMIC DNA]</scope>
</reference>
<comment type="caution">
    <text evidence="3">The sequence shown here is derived from an EMBL/GenBank/DDBJ whole genome shotgun (WGS) entry which is preliminary data.</text>
</comment>
<dbReference type="InterPro" id="IPR043502">
    <property type="entry name" value="DNA/RNA_pol_sf"/>
</dbReference>
<dbReference type="CDD" id="cd09272">
    <property type="entry name" value="RNase_HI_RT_Ty1"/>
    <property type="match status" value="1"/>
</dbReference>